<evidence type="ECO:0000313" key="2">
    <source>
        <dbReference type="Proteomes" id="UP000829196"/>
    </source>
</evidence>
<accession>A0A8T3AV80</accession>
<dbReference type="AlphaFoldDB" id="A0A8T3AV80"/>
<keyword evidence="2" id="KW-1185">Reference proteome</keyword>
<organism evidence="1 2">
    <name type="scientific">Dendrobium nobile</name>
    <name type="common">Orchid</name>
    <dbReference type="NCBI Taxonomy" id="94219"/>
    <lineage>
        <taxon>Eukaryota</taxon>
        <taxon>Viridiplantae</taxon>
        <taxon>Streptophyta</taxon>
        <taxon>Embryophyta</taxon>
        <taxon>Tracheophyta</taxon>
        <taxon>Spermatophyta</taxon>
        <taxon>Magnoliopsida</taxon>
        <taxon>Liliopsida</taxon>
        <taxon>Asparagales</taxon>
        <taxon>Orchidaceae</taxon>
        <taxon>Epidendroideae</taxon>
        <taxon>Malaxideae</taxon>
        <taxon>Dendrobiinae</taxon>
        <taxon>Dendrobium</taxon>
    </lineage>
</organism>
<dbReference type="EMBL" id="JAGYWB010000013">
    <property type="protein sequence ID" value="KAI0500007.1"/>
    <property type="molecule type" value="Genomic_DNA"/>
</dbReference>
<proteinExistence type="predicted"/>
<comment type="caution">
    <text evidence="1">The sequence shown here is derived from an EMBL/GenBank/DDBJ whole genome shotgun (WGS) entry which is preliminary data.</text>
</comment>
<sequence length="141" mass="16188">MWRRRVNYKCNLIGGKLLRAASGFVRRRIRTRHITRGPVHLGDVTRSDSPTDGPDTAHNNLSSLTLISLRVNVVVTLQPSPKERELVFCHYGLWIWIPFSEFCSHAYSAFMSVFIHCLLIGFGPRNMWMLFVQAGRKNTCL</sequence>
<gene>
    <name evidence="1" type="ORF">KFK09_018215</name>
</gene>
<name>A0A8T3AV80_DENNO</name>
<reference evidence="1" key="1">
    <citation type="journal article" date="2022" name="Front. Genet.">
        <title>Chromosome-Scale Assembly of the Dendrobium nobile Genome Provides Insights Into the Molecular Mechanism of the Biosynthesis of the Medicinal Active Ingredient of Dendrobium.</title>
        <authorList>
            <person name="Xu Q."/>
            <person name="Niu S.-C."/>
            <person name="Li K.-L."/>
            <person name="Zheng P.-J."/>
            <person name="Zhang X.-J."/>
            <person name="Jia Y."/>
            <person name="Liu Y."/>
            <person name="Niu Y.-X."/>
            <person name="Yu L.-H."/>
            <person name="Chen D.-F."/>
            <person name="Zhang G.-Q."/>
        </authorList>
    </citation>
    <scope>NUCLEOTIDE SEQUENCE</scope>
    <source>
        <tissue evidence="1">Leaf</tissue>
    </source>
</reference>
<evidence type="ECO:0000313" key="1">
    <source>
        <dbReference type="EMBL" id="KAI0500007.1"/>
    </source>
</evidence>
<dbReference type="Proteomes" id="UP000829196">
    <property type="component" value="Unassembled WGS sequence"/>
</dbReference>
<protein>
    <submittedName>
        <fullName evidence="1">Uncharacterized protein</fullName>
    </submittedName>
</protein>